<reference evidence="1" key="1">
    <citation type="submission" date="2019-01" db="EMBL/GenBank/DDBJ databases">
        <title>Draft genome sequences of three monokaryotic isolates of the white-rot basidiomycete fungus Dichomitus squalens.</title>
        <authorList>
            <consortium name="DOE Joint Genome Institute"/>
            <person name="Lopez S.C."/>
            <person name="Andreopoulos B."/>
            <person name="Pangilinan J."/>
            <person name="Lipzen A."/>
            <person name="Riley R."/>
            <person name="Ahrendt S."/>
            <person name="Ng V."/>
            <person name="Barry K."/>
            <person name="Daum C."/>
            <person name="Grigoriev I.V."/>
            <person name="Hilden K.S."/>
            <person name="Makela M.R."/>
            <person name="de Vries R.P."/>
        </authorList>
    </citation>
    <scope>NUCLEOTIDE SEQUENCE [LARGE SCALE GENOMIC DNA]</scope>
    <source>
        <strain evidence="1">OM18370.1</strain>
    </source>
</reference>
<evidence type="ECO:0000313" key="1">
    <source>
        <dbReference type="EMBL" id="TBU30451.1"/>
    </source>
</evidence>
<organism evidence="1">
    <name type="scientific">Dichomitus squalens</name>
    <dbReference type="NCBI Taxonomy" id="114155"/>
    <lineage>
        <taxon>Eukaryota</taxon>
        <taxon>Fungi</taxon>
        <taxon>Dikarya</taxon>
        <taxon>Basidiomycota</taxon>
        <taxon>Agaricomycotina</taxon>
        <taxon>Agaricomycetes</taxon>
        <taxon>Polyporales</taxon>
        <taxon>Polyporaceae</taxon>
        <taxon>Dichomitus</taxon>
    </lineage>
</organism>
<name>A0A4Q9MVG2_9APHY</name>
<accession>A0A4Q9MVG2</accession>
<proteinExistence type="predicted"/>
<dbReference type="EMBL" id="ML143405">
    <property type="protein sequence ID" value="TBU30451.1"/>
    <property type="molecule type" value="Genomic_DNA"/>
</dbReference>
<dbReference type="AlphaFoldDB" id="A0A4Q9MVG2"/>
<protein>
    <submittedName>
        <fullName evidence="1">Uncharacterized protein</fullName>
    </submittedName>
</protein>
<dbReference type="Proteomes" id="UP000292957">
    <property type="component" value="Unassembled WGS sequence"/>
</dbReference>
<sequence length="87" mass="9832">MIAIAAVAPWDSAPRRLRPFLCRKMLMRTFSSPLTVAVTVAPCCPVVQRDDHQSAVMISWCSVRRVKEQSSWLFHMASRSSDITLEP</sequence>
<gene>
    <name evidence="1" type="ORF">BD311DRAFT_754347</name>
</gene>